<reference evidence="2" key="1">
    <citation type="journal article" date="2021" name="Mol. Ecol. Resour.">
        <title>Phylogenomic analyses of the genus Drosophila reveals genomic signals of climate adaptation.</title>
        <authorList>
            <person name="Li F."/>
            <person name="Rane R.V."/>
            <person name="Luria V."/>
            <person name="Xiong Z."/>
            <person name="Chen J."/>
            <person name="Li Z."/>
            <person name="Catullo R.A."/>
            <person name="Griffin P.C."/>
            <person name="Schiffer M."/>
            <person name="Pearce S."/>
            <person name="Lee S.F."/>
            <person name="McElroy K."/>
            <person name="Stocker A."/>
            <person name="Shirriffs J."/>
            <person name="Cockerell F."/>
            <person name="Coppin C."/>
            <person name="Sgro C.M."/>
            <person name="Karger A."/>
            <person name="Cain J.W."/>
            <person name="Weber J.A."/>
            <person name="Santpere G."/>
            <person name="Kirschner M.W."/>
            <person name="Hoffmann A.A."/>
            <person name="Oakeshott J.G."/>
            <person name="Zhang G."/>
        </authorList>
    </citation>
    <scope>NUCLEOTIDE SEQUENCE</scope>
    <source>
        <strain evidence="2">BGI-SZ-2011g</strain>
    </source>
</reference>
<evidence type="ECO:0000313" key="2">
    <source>
        <dbReference type="EMBL" id="KAH8376703.1"/>
    </source>
</evidence>
<dbReference type="Proteomes" id="UP001200034">
    <property type="component" value="Unassembled WGS sequence"/>
</dbReference>
<dbReference type="PANTHER" id="PTHR15493:SF9">
    <property type="entry name" value="GH14043P"/>
    <property type="match status" value="1"/>
</dbReference>
<evidence type="ECO:0000313" key="3">
    <source>
        <dbReference type="Proteomes" id="UP001200034"/>
    </source>
</evidence>
<feature type="compositionally biased region" description="Basic residues" evidence="1">
    <location>
        <begin position="149"/>
        <end position="173"/>
    </location>
</feature>
<comment type="caution">
    <text evidence="2">The sequence shown here is derived from an EMBL/GenBank/DDBJ whole genome shotgun (WGS) entry which is preliminary data.</text>
</comment>
<sequence length="463" mass="52171">MSAYNRKMLMKMCSGSGTMDMDESGYASFRALHNSTVEAPFLSERDCEENENCLNASNTTTCGPRKTITTAATTTAFNSMQFQTPSTSSSNDFNSNSNIINTTLWRNHKSLSLPTTTMAASGLQLDIEDDEMCCKSPLPLSVSLPPAANKRRKPHYQPHMAHHSSPKKSKKKLFPQPTIDPICRTRYYNGFAKLDIVGMLIHKVPALECILGNLSSSTLETMTKVSPLWAQAIYKSDRARERLENHRFKMSLTKENAQQQHSVKGERKLSRSTTNCNIVPLQPSNAIHKPNNRHDINFNRNAAMEESCLPVEQSQRIKCPRCGKSSKVFYSQSLSDKTPHRSRYPRTATAALSQTLPHSYSMSQECKPQLMRYYSLDEVKSSSPDENKSQSSYRFGECTSIPCKFRFCIHCCSAPHPGEKCLVTEMGTPSKVMMPGEKWTPPKNTQKYDSKLSRKKSLKRLNF</sequence>
<dbReference type="GO" id="GO:0045835">
    <property type="term" value="P:negative regulation of meiotic nuclear division"/>
    <property type="evidence" value="ECO:0007669"/>
    <property type="project" value="InterPro"/>
</dbReference>
<protein>
    <submittedName>
        <fullName evidence="2">Uncharacterized protein</fullName>
    </submittedName>
</protein>
<dbReference type="GO" id="GO:0007088">
    <property type="term" value="P:regulation of mitotic nuclear division"/>
    <property type="evidence" value="ECO:0007669"/>
    <property type="project" value="InterPro"/>
</dbReference>
<feature type="region of interest" description="Disordered" evidence="1">
    <location>
        <begin position="144"/>
        <end position="175"/>
    </location>
</feature>
<name>A0AAD4K384_9MUSC</name>
<accession>A0AAD4K384</accession>
<dbReference type="GO" id="GO:0005634">
    <property type="term" value="C:nucleus"/>
    <property type="evidence" value="ECO:0007669"/>
    <property type="project" value="TreeGrafter"/>
</dbReference>
<dbReference type="PANTHER" id="PTHR15493">
    <property type="entry name" value="F-BOX ONLY PROTEIN 5 AND 43"/>
    <property type="match status" value="1"/>
</dbReference>
<dbReference type="InterPro" id="IPR047147">
    <property type="entry name" value="FBX5_43"/>
</dbReference>
<gene>
    <name evidence="2" type="ORF">KR093_000917</name>
</gene>
<evidence type="ECO:0000256" key="1">
    <source>
        <dbReference type="SAM" id="MobiDB-lite"/>
    </source>
</evidence>
<organism evidence="2 3">
    <name type="scientific">Drosophila rubida</name>
    <dbReference type="NCBI Taxonomy" id="30044"/>
    <lineage>
        <taxon>Eukaryota</taxon>
        <taxon>Metazoa</taxon>
        <taxon>Ecdysozoa</taxon>
        <taxon>Arthropoda</taxon>
        <taxon>Hexapoda</taxon>
        <taxon>Insecta</taxon>
        <taxon>Pterygota</taxon>
        <taxon>Neoptera</taxon>
        <taxon>Endopterygota</taxon>
        <taxon>Diptera</taxon>
        <taxon>Brachycera</taxon>
        <taxon>Muscomorpha</taxon>
        <taxon>Ephydroidea</taxon>
        <taxon>Drosophilidae</taxon>
        <taxon>Drosophila</taxon>
    </lineage>
</organism>
<feature type="region of interest" description="Disordered" evidence="1">
    <location>
        <begin position="433"/>
        <end position="463"/>
    </location>
</feature>
<dbReference type="EMBL" id="JAJJHW010001127">
    <property type="protein sequence ID" value="KAH8376703.1"/>
    <property type="molecule type" value="Genomic_DNA"/>
</dbReference>
<keyword evidence="3" id="KW-1185">Reference proteome</keyword>
<dbReference type="AlphaFoldDB" id="A0AAD4K384"/>
<feature type="compositionally biased region" description="Basic residues" evidence="1">
    <location>
        <begin position="453"/>
        <end position="463"/>
    </location>
</feature>
<proteinExistence type="predicted"/>